<sequence length="264" mass="29717">MAFSKTATLILVLHTLTTLLASVLIQNFENNTTTPYPPNILRFFLFSVHVAFTFATFIFTSILNCCCIPRRSRVTFTRHVLTAILFAPLLAQITGRGLGWIISPENDKAPFAAACYDQLSLENENVLMAGAWCEYKTGLTRGQTEAQIGGRRKKLMYVAELGRTCAEGLRDIEHFVGLDGGICWMGERTGSELGLRKGEVRNGEKEHLRRAMEECHRRFGYEMEITEWRDDGTPVVRVKMPEIAGTQFNGDFLDVNNTPPDFNI</sequence>
<evidence type="ECO:0000313" key="3">
    <source>
        <dbReference type="EMBL" id="KAF4633277.1"/>
    </source>
</evidence>
<feature type="chain" id="PRO_5034551930" evidence="2">
    <location>
        <begin position="22"/>
        <end position="264"/>
    </location>
</feature>
<accession>A0A8H4RRQ5</accession>
<evidence type="ECO:0000256" key="1">
    <source>
        <dbReference type="SAM" id="Phobius"/>
    </source>
</evidence>
<comment type="caution">
    <text evidence="3">The sequence shown here is derived from an EMBL/GenBank/DDBJ whole genome shotgun (WGS) entry which is preliminary data.</text>
</comment>
<organism evidence="3 4">
    <name type="scientific">Cudoniella acicularis</name>
    <dbReference type="NCBI Taxonomy" id="354080"/>
    <lineage>
        <taxon>Eukaryota</taxon>
        <taxon>Fungi</taxon>
        <taxon>Dikarya</taxon>
        <taxon>Ascomycota</taxon>
        <taxon>Pezizomycotina</taxon>
        <taxon>Leotiomycetes</taxon>
        <taxon>Helotiales</taxon>
        <taxon>Tricladiaceae</taxon>
        <taxon>Cudoniella</taxon>
    </lineage>
</organism>
<evidence type="ECO:0000256" key="2">
    <source>
        <dbReference type="SAM" id="SignalP"/>
    </source>
</evidence>
<name>A0A8H4RRQ5_9HELO</name>
<dbReference type="OrthoDB" id="3541685at2759"/>
<dbReference type="Proteomes" id="UP000566819">
    <property type="component" value="Unassembled WGS sequence"/>
</dbReference>
<keyword evidence="1" id="KW-1133">Transmembrane helix</keyword>
<feature type="transmembrane region" description="Helical" evidence="1">
    <location>
        <begin position="80"/>
        <end position="102"/>
    </location>
</feature>
<dbReference type="EMBL" id="JAAMPI010000274">
    <property type="protein sequence ID" value="KAF4633277.1"/>
    <property type="molecule type" value="Genomic_DNA"/>
</dbReference>
<keyword evidence="4" id="KW-1185">Reference proteome</keyword>
<gene>
    <name evidence="3" type="ORF">G7Y89_g4852</name>
</gene>
<keyword evidence="2" id="KW-0732">Signal</keyword>
<feature type="signal peptide" evidence="2">
    <location>
        <begin position="1"/>
        <end position="21"/>
    </location>
</feature>
<evidence type="ECO:0000313" key="4">
    <source>
        <dbReference type="Proteomes" id="UP000566819"/>
    </source>
</evidence>
<protein>
    <submittedName>
        <fullName evidence="3">Uncharacterized protein</fullName>
    </submittedName>
</protein>
<keyword evidence="1" id="KW-0472">Membrane</keyword>
<keyword evidence="1" id="KW-0812">Transmembrane</keyword>
<dbReference type="AlphaFoldDB" id="A0A8H4RRQ5"/>
<feature type="transmembrane region" description="Helical" evidence="1">
    <location>
        <begin position="45"/>
        <end position="68"/>
    </location>
</feature>
<proteinExistence type="predicted"/>
<reference evidence="3 4" key="1">
    <citation type="submission" date="2020-03" db="EMBL/GenBank/DDBJ databases">
        <title>Draft Genome Sequence of Cudoniella acicularis.</title>
        <authorList>
            <person name="Buettner E."/>
            <person name="Kellner H."/>
        </authorList>
    </citation>
    <scope>NUCLEOTIDE SEQUENCE [LARGE SCALE GENOMIC DNA]</scope>
    <source>
        <strain evidence="3 4">DSM 108380</strain>
    </source>
</reference>